<evidence type="ECO:0000256" key="2">
    <source>
        <dbReference type="SAM" id="MobiDB-lite"/>
    </source>
</evidence>
<reference evidence="3" key="1">
    <citation type="journal article" date="2012" name="Nat. Commun.">
        <title>The genome of Prunus mume.</title>
        <authorList>
            <person name="Zhang Q."/>
            <person name="Chen W."/>
            <person name="Sun L."/>
            <person name="Zhao F."/>
            <person name="Huang B."/>
            <person name="Yang W."/>
            <person name="Tao Y."/>
            <person name="Wang J."/>
            <person name="Yuan Z."/>
            <person name="Fan G."/>
            <person name="Xing Z."/>
            <person name="Han C."/>
            <person name="Pan H."/>
            <person name="Zhong X."/>
            <person name="Shi W."/>
            <person name="Liang X."/>
            <person name="Du D."/>
            <person name="Sun F."/>
            <person name="Xu Z."/>
            <person name="Hao R."/>
            <person name="Lv T."/>
            <person name="Lv Y."/>
            <person name="Zheng Z."/>
            <person name="Sun M."/>
            <person name="Luo L."/>
            <person name="Cai M."/>
            <person name="Gao Y."/>
            <person name="Wang J."/>
            <person name="Yin Y."/>
            <person name="Xu X."/>
            <person name="Cheng T."/>
            <person name="Wang J."/>
        </authorList>
    </citation>
    <scope>NUCLEOTIDE SEQUENCE [LARGE SCALE GENOMIC DNA]</scope>
</reference>
<dbReference type="RefSeq" id="XP_008245196.1">
    <property type="nucleotide sequence ID" value="XM_008246974.1"/>
</dbReference>
<name>A0ABM0PVL6_PRUMU</name>
<evidence type="ECO:0000256" key="1">
    <source>
        <dbReference type="SAM" id="Coils"/>
    </source>
</evidence>
<feature type="region of interest" description="Disordered" evidence="2">
    <location>
        <begin position="317"/>
        <end position="345"/>
    </location>
</feature>
<evidence type="ECO:0000313" key="3">
    <source>
        <dbReference type="Proteomes" id="UP000694861"/>
    </source>
</evidence>
<dbReference type="Proteomes" id="UP000694861">
    <property type="component" value="Unplaced"/>
</dbReference>
<reference evidence="4" key="2">
    <citation type="submission" date="2025-08" db="UniProtKB">
        <authorList>
            <consortium name="RefSeq"/>
        </authorList>
    </citation>
    <scope>IDENTIFICATION</scope>
</reference>
<gene>
    <name evidence="4" type="primary">LOC103343308</name>
</gene>
<feature type="coiled-coil region" evidence="1">
    <location>
        <begin position="1"/>
        <end position="59"/>
    </location>
</feature>
<feature type="coiled-coil region" evidence="1">
    <location>
        <begin position="193"/>
        <end position="227"/>
    </location>
</feature>
<dbReference type="GeneID" id="103343308"/>
<proteinExistence type="predicted"/>
<keyword evidence="3" id="KW-1185">Reference proteome</keyword>
<evidence type="ECO:0000313" key="4">
    <source>
        <dbReference type="RefSeq" id="XP_008245196.1"/>
    </source>
</evidence>
<organism evidence="3 4">
    <name type="scientific">Prunus mume</name>
    <name type="common">Japanese apricot</name>
    <name type="synonym">Armeniaca mume</name>
    <dbReference type="NCBI Taxonomy" id="102107"/>
    <lineage>
        <taxon>Eukaryota</taxon>
        <taxon>Viridiplantae</taxon>
        <taxon>Streptophyta</taxon>
        <taxon>Embryophyta</taxon>
        <taxon>Tracheophyta</taxon>
        <taxon>Spermatophyta</taxon>
        <taxon>Magnoliopsida</taxon>
        <taxon>eudicotyledons</taxon>
        <taxon>Gunneridae</taxon>
        <taxon>Pentapetalae</taxon>
        <taxon>rosids</taxon>
        <taxon>fabids</taxon>
        <taxon>Rosales</taxon>
        <taxon>Rosaceae</taxon>
        <taxon>Amygdaloideae</taxon>
        <taxon>Amygdaleae</taxon>
        <taxon>Prunus</taxon>
    </lineage>
</organism>
<sequence length="345" mass="38212">MKRAINAAEKAKKAYEDGRAKVAEAGKAIQDHANLEKDLQAVERQVRVYESKFADLSSALESARLSAKEAVEVALEESERAKASEIEAAVQEAIRKYRYSPDFSTLLDKEVGSEVVDLIYRFKRYNPRTKLNLNFIADPPSLPEGVTEEMIEEYEGEDASGEPDATGAEERAINAAEKAKKAYEDGRAKVAEAGKAIQDHANLEKDLQAVERQVRVYESKFADLSSALESARLSAKEAVEVALEESERAKASEIEAAVQEAIRKYRYSPDFSTLLDKEVGSEVVDLIYRFKRYNPRTKLNLNFIADPPSLPEGVTEEMIEEYEGEDASGEPDATGAEEADAEEAT</sequence>
<keyword evidence="1" id="KW-0175">Coiled coil</keyword>
<accession>A0ABM0PVL6</accession>
<protein>
    <submittedName>
        <fullName evidence="4">Uncharacterized protein LOC103343308</fullName>
    </submittedName>
</protein>